<evidence type="ECO:0000256" key="2">
    <source>
        <dbReference type="ARBA" id="ARBA00007131"/>
    </source>
</evidence>
<organism evidence="9 10">
    <name type="scientific">Ignisphaera aggregans (strain DSM 17230 / JCM 13409 / AQ1.S1)</name>
    <dbReference type="NCBI Taxonomy" id="583356"/>
    <lineage>
        <taxon>Archaea</taxon>
        <taxon>Thermoproteota</taxon>
        <taxon>Thermoprotei</taxon>
        <taxon>Desulfurococcales</taxon>
        <taxon>Desulfurococcaceae</taxon>
        <taxon>Ignisphaera</taxon>
    </lineage>
</organism>
<evidence type="ECO:0000259" key="8">
    <source>
        <dbReference type="SMART" id="SM00861"/>
    </source>
</evidence>
<comment type="subunit">
    <text evidence="3">Heterodimer composed of an alpha and a beta subunit.</text>
</comment>
<dbReference type="KEGG" id="iag:Igag_1730"/>
<dbReference type="SUPFAM" id="SSF52922">
    <property type="entry name" value="TK C-terminal domain-like"/>
    <property type="match status" value="1"/>
</dbReference>
<evidence type="ECO:0000256" key="4">
    <source>
        <dbReference type="ARBA" id="ARBA00012691"/>
    </source>
</evidence>
<comment type="catalytic activity">
    <reaction evidence="6">
        <text>a 2-oxocarboxylate + 2 oxidized [2Fe-2S]-[ferredoxin] + CoA = an acyl-CoA + 2 reduced [2Fe-2S]-[ferredoxin] + CO2 + H(+)</text>
        <dbReference type="Rhea" id="RHEA:42316"/>
        <dbReference type="Rhea" id="RHEA-COMP:10000"/>
        <dbReference type="Rhea" id="RHEA-COMP:10001"/>
        <dbReference type="ChEBI" id="CHEBI:15378"/>
        <dbReference type="ChEBI" id="CHEBI:16526"/>
        <dbReference type="ChEBI" id="CHEBI:33737"/>
        <dbReference type="ChEBI" id="CHEBI:33738"/>
        <dbReference type="ChEBI" id="CHEBI:35179"/>
        <dbReference type="ChEBI" id="CHEBI:57287"/>
        <dbReference type="ChEBI" id="CHEBI:58342"/>
        <dbReference type="EC" id="1.2.7.11"/>
    </reaction>
</comment>
<evidence type="ECO:0000256" key="1">
    <source>
        <dbReference type="ARBA" id="ARBA00001964"/>
    </source>
</evidence>
<name>E0SS70_IGNAA</name>
<evidence type="ECO:0000313" key="10">
    <source>
        <dbReference type="Proteomes" id="UP000001304"/>
    </source>
</evidence>
<dbReference type="InterPro" id="IPR051157">
    <property type="entry name" value="PDH/Transketolase"/>
</dbReference>
<evidence type="ECO:0000256" key="3">
    <source>
        <dbReference type="ARBA" id="ARBA00011631"/>
    </source>
</evidence>
<dbReference type="Proteomes" id="UP000001304">
    <property type="component" value="Chromosome"/>
</dbReference>
<keyword evidence="7" id="KW-0812">Transmembrane</keyword>
<dbReference type="GO" id="GO:0018491">
    <property type="term" value="F:2-oxobutyrate synthase activity"/>
    <property type="evidence" value="ECO:0007669"/>
    <property type="project" value="UniProtKB-ARBA"/>
</dbReference>
<dbReference type="CDD" id="cd07033">
    <property type="entry name" value="TPP_PYR_DXS_TK_like"/>
    <property type="match status" value="1"/>
</dbReference>
<dbReference type="Pfam" id="PF02779">
    <property type="entry name" value="Transket_pyr"/>
    <property type="match status" value="1"/>
</dbReference>
<gene>
    <name evidence="9" type="ordered locus">Igag_1730</name>
</gene>
<dbReference type="SMART" id="SM00861">
    <property type="entry name" value="Transket_pyr"/>
    <property type="match status" value="1"/>
</dbReference>
<keyword evidence="10" id="KW-1185">Reference proteome</keyword>
<evidence type="ECO:0000256" key="6">
    <source>
        <dbReference type="ARBA" id="ARBA00048893"/>
    </source>
</evidence>
<protein>
    <recommendedName>
        <fullName evidence="4">2-oxoacid oxidoreductase (ferredoxin)</fullName>
        <ecNumber evidence="4">1.2.7.11</ecNumber>
    </recommendedName>
</protein>
<dbReference type="FunFam" id="3.40.50.970:FF:000129">
    <property type="entry name" value="Transketolase"/>
    <property type="match status" value="1"/>
</dbReference>
<comment type="cofactor">
    <cofactor evidence="1">
        <name>thiamine diphosphate</name>
        <dbReference type="ChEBI" id="CHEBI:58937"/>
    </cofactor>
</comment>
<proteinExistence type="inferred from homology"/>
<keyword evidence="7" id="KW-0472">Membrane</keyword>
<dbReference type="EC" id="1.2.7.11" evidence="4"/>
<dbReference type="PANTHER" id="PTHR43825:SF1">
    <property type="entry name" value="TRANSKETOLASE-LIKE PYRIMIDINE-BINDING DOMAIN-CONTAINING PROTEIN"/>
    <property type="match status" value="1"/>
</dbReference>
<accession>E0SS70</accession>
<dbReference type="STRING" id="583356.Igag_1730"/>
<dbReference type="AlphaFoldDB" id="E0SS70"/>
<dbReference type="Gene3D" id="3.40.50.920">
    <property type="match status" value="1"/>
</dbReference>
<dbReference type="InterPro" id="IPR033248">
    <property type="entry name" value="Transketolase_C"/>
</dbReference>
<evidence type="ECO:0000313" key="9">
    <source>
        <dbReference type="EMBL" id="ADM28527.1"/>
    </source>
</evidence>
<reference evidence="9 10" key="1">
    <citation type="journal article" date="2010" name="Stand. Genomic Sci.">
        <title>Complete genome sequence of Ignisphaera aggregans type strain (AQ1.S1).</title>
        <authorList>
            <person name="Goker M."/>
            <person name="Held B."/>
            <person name="Lapidus A."/>
            <person name="Nolan M."/>
            <person name="Spring S."/>
            <person name="Yasawong M."/>
            <person name="Lucas S."/>
            <person name="Glavina Del Rio T."/>
            <person name="Tice H."/>
            <person name="Cheng J.F."/>
            <person name="Goodwin L."/>
            <person name="Tapia R."/>
            <person name="Pitluck S."/>
            <person name="Liolios K."/>
            <person name="Ivanova N."/>
            <person name="Mavromatis K."/>
            <person name="Mikhailova N."/>
            <person name="Pati A."/>
            <person name="Chen A."/>
            <person name="Palaniappan K."/>
            <person name="Brambilla E."/>
            <person name="Land M."/>
            <person name="Hauser L."/>
            <person name="Chang Y.J."/>
            <person name="Jeffries C.D."/>
            <person name="Brettin T."/>
            <person name="Detter J.C."/>
            <person name="Han C."/>
            <person name="Rohde M."/>
            <person name="Sikorski J."/>
            <person name="Woyke T."/>
            <person name="Bristow J."/>
            <person name="Eisen J.A."/>
            <person name="Markowitz V."/>
            <person name="Hugenholtz P."/>
            <person name="Kyrpides N.C."/>
            <person name="Klenk H.P."/>
        </authorList>
    </citation>
    <scope>NUCLEOTIDE SEQUENCE [LARGE SCALE GENOMIC DNA]</scope>
    <source>
        <strain evidence="10">DSM 17230 / JCM 13409 / AQ1.S1</strain>
    </source>
</reference>
<sequence length="319" mass="35453">MLKTSTITMRDAVGKILEEIGEEDKDVVVITADVGKATRVYRYGEKFPDRYYNVGIAEQHLIGFASGLAAVGAKPVVVAFAVFLMRAWEQIRNSVARMNLNVKIIGTHSGFSDHADGSSHQTFEDIALMRVLPNMNVVVPADVFDIERSLRSIILEVKGPTYYRIGRDYSPIITEGYDYKFSLGKAYVLRDGYDVTIIGAGVVLYDALVAAKELEKMGISATVINLLSVKPIDVETIEMYARKTGRIVVVEEHMVYGGIGSAVAEVLVERYPVPMRFIGMKTFGRSAKSVRELLDFYNINSKAIVSKCLEVLRYGDRRS</sequence>
<evidence type="ECO:0000256" key="7">
    <source>
        <dbReference type="SAM" id="Phobius"/>
    </source>
</evidence>
<dbReference type="InterPro" id="IPR005475">
    <property type="entry name" value="Transketolase-like_Pyr-bd"/>
</dbReference>
<keyword evidence="5" id="KW-0786">Thiamine pyrophosphate</keyword>
<comment type="similarity">
    <text evidence="2">Belongs to the transketolase family.</text>
</comment>
<dbReference type="Pfam" id="PF02780">
    <property type="entry name" value="Transketolase_C"/>
    <property type="match status" value="1"/>
</dbReference>
<dbReference type="SUPFAM" id="SSF52518">
    <property type="entry name" value="Thiamin diphosphate-binding fold (THDP-binding)"/>
    <property type="match status" value="1"/>
</dbReference>
<feature type="transmembrane region" description="Helical" evidence="7">
    <location>
        <begin position="61"/>
        <end position="84"/>
    </location>
</feature>
<dbReference type="PANTHER" id="PTHR43825">
    <property type="entry name" value="PYRUVATE DEHYDROGENASE E1 COMPONENT"/>
    <property type="match status" value="1"/>
</dbReference>
<dbReference type="InterPro" id="IPR029061">
    <property type="entry name" value="THDP-binding"/>
</dbReference>
<dbReference type="HOGENOM" id="CLU_009227_1_1_2"/>
<dbReference type="GO" id="GO:0019164">
    <property type="term" value="F:pyruvate synthase activity"/>
    <property type="evidence" value="ECO:0007669"/>
    <property type="project" value="UniProtKB-ARBA"/>
</dbReference>
<keyword evidence="7" id="KW-1133">Transmembrane helix</keyword>
<evidence type="ECO:0000256" key="5">
    <source>
        <dbReference type="ARBA" id="ARBA00023052"/>
    </source>
</evidence>
<keyword evidence="9" id="KW-0808">Transferase</keyword>
<dbReference type="Gene3D" id="3.40.50.970">
    <property type="match status" value="1"/>
</dbReference>
<dbReference type="GO" id="GO:0016740">
    <property type="term" value="F:transferase activity"/>
    <property type="evidence" value="ECO:0007669"/>
    <property type="project" value="UniProtKB-KW"/>
</dbReference>
<dbReference type="EMBL" id="CP002098">
    <property type="protein sequence ID" value="ADM28527.1"/>
    <property type="molecule type" value="Genomic_DNA"/>
</dbReference>
<dbReference type="BioCyc" id="IAGG583356:GHAH-1717-MONOMER"/>
<dbReference type="InterPro" id="IPR009014">
    <property type="entry name" value="Transketo_C/PFOR_II"/>
</dbReference>
<feature type="domain" description="Transketolase-like pyrimidine-binding" evidence="8">
    <location>
        <begin position="7"/>
        <end position="172"/>
    </location>
</feature>